<dbReference type="InterPro" id="IPR051089">
    <property type="entry name" value="prtT"/>
</dbReference>
<dbReference type="SUPFAM" id="SSF57701">
    <property type="entry name" value="Zn2/Cys6 DNA-binding domain"/>
    <property type="match status" value="1"/>
</dbReference>
<dbReference type="GO" id="GO:0000976">
    <property type="term" value="F:transcription cis-regulatory region binding"/>
    <property type="evidence" value="ECO:0007669"/>
    <property type="project" value="TreeGrafter"/>
</dbReference>
<reference evidence="8" key="1">
    <citation type="journal article" date="2020" name="Nat. Commun.">
        <title>Large-scale genome sequencing of mycorrhizal fungi provides insights into the early evolution of symbiotic traits.</title>
        <authorList>
            <person name="Miyauchi S."/>
            <person name="Kiss E."/>
            <person name="Kuo A."/>
            <person name="Drula E."/>
            <person name="Kohler A."/>
            <person name="Sanchez-Garcia M."/>
            <person name="Morin E."/>
            <person name="Andreopoulos B."/>
            <person name="Barry K.W."/>
            <person name="Bonito G."/>
            <person name="Buee M."/>
            <person name="Carver A."/>
            <person name="Chen C."/>
            <person name="Cichocki N."/>
            <person name="Clum A."/>
            <person name="Culley D."/>
            <person name="Crous P.W."/>
            <person name="Fauchery L."/>
            <person name="Girlanda M."/>
            <person name="Hayes R.D."/>
            <person name="Keri Z."/>
            <person name="LaButti K."/>
            <person name="Lipzen A."/>
            <person name="Lombard V."/>
            <person name="Magnuson J."/>
            <person name="Maillard F."/>
            <person name="Murat C."/>
            <person name="Nolan M."/>
            <person name="Ohm R.A."/>
            <person name="Pangilinan J."/>
            <person name="Pereira M.F."/>
            <person name="Perotto S."/>
            <person name="Peter M."/>
            <person name="Pfister S."/>
            <person name="Riley R."/>
            <person name="Sitrit Y."/>
            <person name="Stielow J.B."/>
            <person name="Szollosi G."/>
            <person name="Zifcakova L."/>
            <person name="Stursova M."/>
            <person name="Spatafora J.W."/>
            <person name="Tedersoo L."/>
            <person name="Vaario L.M."/>
            <person name="Yamada A."/>
            <person name="Yan M."/>
            <person name="Wang P."/>
            <person name="Xu J."/>
            <person name="Bruns T."/>
            <person name="Baldrian P."/>
            <person name="Vilgalys R."/>
            <person name="Dunand C."/>
            <person name="Henrissat B."/>
            <person name="Grigoriev I.V."/>
            <person name="Hibbett D."/>
            <person name="Nagy L.G."/>
            <person name="Martin F.M."/>
        </authorList>
    </citation>
    <scope>NUCLEOTIDE SEQUENCE</scope>
    <source>
        <strain evidence="8">UP504</strain>
    </source>
</reference>
<feature type="region of interest" description="Disordered" evidence="6">
    <location>
        <begin position="1"/>
        <end position="50"/>
    </location>
</feature>
<feature type="domain" description="Zn(2)-C6 fungal-type" evidence="7">
    <location>
        <begin position="59"/>
        <end position="91"/>
    </location>
</feature>
<keyword evidence="4" id="KW-0804">Transcription</keyword>
<evidence type="ECO:0000313" key="8">
    <source>
        <dbReference type="EMBL" id="KAF9517531.1"/>
    </source>
</evidence>
<keyword evidence="9" id="KW-1185">Reference proteome</keyword>
<protein>
    <recommendedName>
        <fullName evidence="7">Zn(2)-C6 fungal-type domain-containing protein</fullName>
    </recommendedName>
</protein>
<evidence type="ECO:0000313" key="9">
    <source>
        <dbReference type="Proteomes" id="UP000886523"/>
    </source>
</evidence>
<organism evidence="8 9">
    <name type="scientific">Hydnum rufescens UP504</name>
    <dbReference type="NCBI Taxonomy" id="1448309"/>
    <lineage>
        <taxon>Eukaryota</taxon>
        <taxon>Fungi</taxon>
        <taxon>Dikarya</taxon>
        <taxon>Basidiomycota</taxon>
        <taxon>Agaricomycotina</taxon>
        <taxon>Agaricomycetes</taxon>
        <taxon>Cantharellales</taxon>
        <taxon>Hydnaceae</taxon>
        <taxon>Hydnum</taxon>
    </lineage>
</organism>
<dbReference type="GO" id="GO:0000981">
    <property type="term" value="F:DNA-binding transcription factor activity, RNA polymerase II-specific"/>
    <property type="evidence" value="ECO:0007669"/>
    <property type="project" value="InterPro"/>
</dbReference>
<dbReference type="Gene3D" id="4.10.240.10">
    <property type="entry name" value="Zn(2)-C6 fungal-type DNA-binding domain"/>
    <property type="match status" value="1"/>
</dbReference>
<name>A0A9P6B767_9AGAM</name>
<comment type="caution">
    <text evidence="8">The sequence shown here is derived from an EMBL/GenBank/DDBJ whole genome shotgun (WGS) entry which is preliminary data.</text>
</comment>
<dbReference type="InterPro" id="IPR001138">
    <property type="entry name" value="Zn2Cys6_DnaBD"/>
</dbReference>
<keyword evidence="3" id="KW-0238">DNA-binding</keyword>
<dbReference type="EMBL" id="MU128931">
    <property type="protein sequence ID" value="KAF9517531.1"/>
    <property type="molecule type" value="Genomic_DNA"/>
</dbReference>
<dbReference type="GO" id="GO:0008270">
    <property type="term" value="F:zinc ion binding"/>
    <property type="evidence" value="ECO:0007669"/>
    <property type="project" value="InterPro"/>
</dbReference>
<accession>A0A9P6B767</accession>
<dbReference type="GO" id="GO:0005634">
    <property type="term" value="C:nucleus"/>
    <property type="evidence" value="ECO:0007669"/>
    <property type="project" value="UniProtKB-SubCell"/>
</dbReference>
<evidence type="ECO:0000256" key="3">
    <source>
        <dbReference type="ARBA" id="ARBA00023125"/>
    </source>
</evidence>
<dbReference type="AlphaFoldDB" id="A0A9P6B767"/>
<comment type="subcellular location">
    <subcellularLocation>
        <location evidence="1">Nucleus</location>
    </subcellularLocation>
</comment>
<proteinExistence type="predicted"/>
<evidence type="ECO:0000256" key="6">
    <source>
        <dbReference type="SAM" id="MobiDB-lite"/>
    </source>
</evidence>
<dbReference type="PROSITE" id="PS50048">
    <property type="entry name" value="ZN2_CY6_FUNGAL_2"/>
    <property type="match status" value="1"/>
</dbReference>
<keyword evidence="2" id="KW-0805">Transcription regulation</keyword>
<keyword evidence="5" id="KW-0539">Nucleus</keyword>
<evidence type="ECO:0000259" key="7">
    <source>
        <dbReference type="PROSITE" id="PS50048"/>
    </source>
</evidence>
<dbReference type="Proteomes" id="UP000886523">
    <property type="component" value="Unassembled WGS sequence"/>
</dbReference>
<evidence type="ECO:0000256" key="1">
    <source>
        <dbReference type="ARBA" id="ARBA00004123"/>
    </source>
</evidence>
<sequence length="523" mass="56852">MDSPPLSDNAPVEQTKGKRKRSPLSPPVSPGLDGGKANGHSNGIVVKDKGPPLKQKQKACLNCRRSKLKCVIGPHGSACVRCTTRKEECRFKTRAHDDEWQESTTNRIDTLSHAVEHLTRSMISIMKHFNLPLDSTSPSTPTAGYPMPWLTPPLSVDVPGASGVSGAPQPPLDHSTADGAEALLAQTEMSDDYFNANSNTSTPPPAPPAPGLYSLLDDLINTAPLNSPSMTSSTQADMLGETDPRSNIIKSGIVSMADANVLVDHFHAHLAHYLFGFPVQLGAWPYLPEGKPTITPLILGVACLVPAERLPHYHHIFDYLMQELDGSIFNASPGYSGSHRPLSTADPDAEPASLDAPDLDLELGIGPEEITALCAAATFTCSEKSDAMARTVFEWTRGYLKTFKNPPPHPLTLGEVCGLLPPRRDLTFENWLRLWLFAYIVYAQQALHRNRRAPVFDPRPFCSLLFDNLASIAPSEQLEIFNLSATHVFVQSSSEFNMRKAYTPGDLEPLTTSSPPLMAGTPK</sequence>
<evidence type="ECO:0000256" key="2">
    <source>
        <dbReference type="ARBA" id="ARBA00023015"/>
    </source>
</evidence>
<dbReference type="CDD" id="cd00067">
    <property type="entry name" value="GAL4"/>
    <property type="match status" value="1"/>
</dbReference>
<dbReference type="PROSITE" id="PS00463">
    <property type="entry name" value="ZN2_CY6_FUNGAL_1"/>
    <property type="match status" value="1"/>
</dbReference>
<dbReference type="PANTHER" id="PTHR31845">
    <property type="entry name" value="FINGER DOMAIN PROTEIN, PUTATIVE-RELATED"/>
    <property type="match status" value="1"/>
</dbReference>
<dbReference type="OrthoDB" id="39175at2759"/>
<dbReference type="PANTHER" id="PTHR31845:SF19">
    <property type="entry name" value="TRANSCRIPTION FACTOR DOMAIN-CONTAINING PROTEIN"/>
    <property type="match status" value="1"/>
</dbReference>
<dbReference type="InterPro" id="IPR036864">
    <property type="entry name" value="Zn2-C6_fun-type_DNA-bd_sf"/>
</dbReference>
<evidence type="ECO:0000256" key="4">
    <source>
        <dbReference type="ARBA" id="ARBA00023163"/>
    </source>
</evidence>
<gene>
    <name evidence="8" type="ORF">BS47DRAFT_505572</name>
</gene>
<evidence type="ECO:0000256" key="5">
    <source>
        <dbReference type="ARBA" id="ARBA00023242"/>
    </source>
</evidence>